<dbReference type="InterPro" id="IPR006311">
    <property type="entry name" value="TAT_signal"/>
</dbReference>
<dbReference type="RefSeq" id="WP_192461287.1">
    <property type="nucleotide sequence ID" value="NZ_JACYFJ010000001.1"/>
</dbReference>
<dbReference type="SUPFAM" id="SSF56003">
    <property type="entry name" value="Molybdenum cofactor-binding domain"/>
    <property type="match status" value="2"/>
</dbReference>
<dbReference type="InterPro" id="IPR052516">
    <property type="entry name" value="N-heterocyclic_Hydroxylase"/>
</dbReference>
<dbReference type="InterPro" id="IPR012368">
    <property type="entry name" value="OxRdtase_Mopterin-bd_su_IorB"/>
</dbReference>
<dbReference type="PANTHER" id="PTHR47495">
    <property type="entry name" value="ALDEHYDE DEHYDROGENASE"/>
    <property type="match status" value="1"/>
</dbReference>
<feature type="transmembrane region" description="Helical" evidence="1">
    <location>
        <begin position="12"/>
        <end position="30"/>
    </location>
</feature>
<evidence type="ECO:0000313" key="4">
    <source>
        <dbReference type="Proteomes" id="UP001595814"/>
    </source>
</evidence>
<feature type="domain" description="Aldehyde oxidase/xanthine dehydrogenase a/b hammerhead" evidence="2">
    <location>
        <begin position="213"/>
        <end position="291"/>
    </location>
</feature>
<protein>
    <submittedName>
        <fullName evidence="3">Molybdopterin cofactor-binding domain-containing protein</fullName>
    </submittedName>
</protein>
<dbReference type="InterPro" id="IPR046867">
    <property type="entry name" value="AldOxase/xan_DH_MoCoBD2"/>
</dbReference>
<evidence type="ECO:0000256" key="1">
    <source>
        <dbReference type="SAM" id="Phobius"/>
    </source>
</evidence>
<reference evidence="4" key="1">
    <citation type="journal article" date="2019" name="Int. J. Syst. Evol. Microbiol.">
        <title>The Global Catalogue of Microorganisms (GCM) 10K type strain sequencing project: providing services to taxonomists for standard genome sequencing and annotation.</title>
        <authorList>
            <consortium name="The Broad Institute Genomics Platform"/>
            <consortium name="The Broad Institute Genome Sequencing Center for Infectious Disease"/>
            <person name="Wu L."/>
            <person name="Ma J."/>
        </authorList>
    </citation>
    <scope>NUCLEOTIDE SEQUENCE [LARGE SCALE GENOMIC DNA]</scope>
    <source>
        <strain evidence="4">CECT 7477</strain>
    </source>
</reference>
<dbReference type="PROSITE" id="PS51318">
    <property type="entry name" value="TAT"/>
    <property type="match status" value="1"/>
</dbReference>
<comment type="caution">
    <text evidence="3">The sequence shown here is derived from an EMBL/GenBank/DDBJ whole genome shotgun (WGS) entry which is preliminary data.</text>
</comment>
<proteinExistence type="predicted"/>
<dbReference type="SMART" id="SM01008">
    <property type="entry name" value="Ald_Xan_dh_C"/>
    <property type="match status" value="1"/>
</dbReference>
<keyword evidence="1" id="KW-0472">Membrane</keyword>
<name>A0ABV8JKQ8_9FLAO</name>
<keyword evidence="4" id="KW-1185">Reference proteome</keyword>
<evidence type="ECO:0000313" key="3">
    <source>
        <dbReference type="EMBL" id="MFC4094964.1"/>
    </source>
</evidence>
<dbReference type="Pfam" id="PF20256">
    <property type="entry name" value="MoCoBD_2"/>
    <property type="match status" value="2"/>
</dbReference>
<organism evidence="3 4">
    <name type="scientific">Euzebyella saccharophila</name>
    <dbReference type="NCBI Taxonomy" id="679664"/>
    <lineage>
        <taxon>Bacteria</taxon>
        <taxon>Pseudomonadati</taxon>
        <taxon>Bacteroidota</taxon>
        <taxon>Flavobacteriia</taxon>
        <taxon>Flavobacteriales</taxon>
        <taxon>Flavobacteriaceae</taxon>
        <taxon>Euzebyella</taxon>
    </lineage>
</organism>
<accession>A0ABV8JKQ8</accession>
<keyword evidence="1" id="KW-0812">Transmembrane</keyword>
<keyword evidence="1" id="KW-1133">Transmembrane helix</keyword>
<dbReference type="Gene3D" id="3.90.1170.50">
    <property type="entry name" value="Aldehyde oxidase/xanthine dehydrogenase, a/b hammerhead"/>
    <property type="match status" value="1"/>
</dbReference>
<dbReference type="InterPro" id="IPR008274">
    <property type="entry name" value="AldOxase/xan_DH_MoCoBD1"/>
</dbReference>
<sequence>MAKNKMSRRKFLVRGGLGTIGVLAVGTYLFRNPIRRQIAGALNTADTPYMGDTSTPIIWFEITEENKVILHSPKVEMGQGTFTGLAQMAAEELEIDMSQIKVVHAQSISGNMDSFATGGSTSISALWVPLRELAATMREMLLQKAAEKMGVEKSTLTISNGQVSSGRTEMSYAQIAEGVEAWEVPDTPKLKPVSEMKWVGKPVPRVDLADKVFGAPIFGVDATLPNMLYGSVVRSSKIGAVYKGADISKAENMPGVVKIVQEDDFVGVVAKSFTEAENAKNAIEVIWETTKNWQTEDIRSMLEVGQGTPFVIQKAGDVDDFFGEGSLIEASYWSPIGAHAQIEPNGALAHVEKDMATIYMSTQVVKISRDEIAKRLGMDKDQVNLAPTFLGGGFGRRLHTPNGIQAAVLSKAVGRPVKCFFSRKEEFQNDTFRPPTHHVLKAKLDNEGSIEAFEHNVSSGDVAFGSPMVPGIAEPILGADLGAWRGGMVQYGAIPNYQAISWRVQLPFATSWWRSLGLLANTFAIESFMDELAVKARKNPADFRLTHTQKDDRGERLANVIKKVVEVSGYKDEVVNNRAMGFAASTDANTPCAQVVEVSIENNEIKVHKVTCAMDPGLVVNPDQVKAQCEGAIIMGMSASLYEKMEVEDGALTPTIYGPYQMAMMKHAPKEIDIILLQGADSPGAVGEPPLGPIGAAIANAVFRLTGQRIRRMPLQDHLQV</sequence>
<dbReference type="PIRSF" id="PIRSF036389">
    <property type="entry name" value="IOR_B"/>
    <property type="match status" value="1"/>
</dbReference>
<dbReference type="Pfam" id="PF02738">
    <property type="entry name" value="MoCoBD_1"/>
    <property type="match status" value="1"/>
</dbReference>
<dbReference type="EMBL" id="JBHSAW010000004">
    <property type="protein sequence ID" value="MFC4094964.1"/>
    <property type="molecule type" value="Genomic_DNA"/>
</dbReference>
<dbReference type="InterPro" id="IPR000674">
    <property type="entry name" value="Ald_Oxase/Xan_DH_a/b"/>
</dbReference>
<gene>
    <name evidence="3" type="ORF">ACFOUT_03705</name>
</gene>
<dbReference type="PANTHER" id="PTHR47495:SF2">
    <property type="entry name" value="ALDEHYDE DEHYDROGENASE"/>
    <property type="match status" value="1"/>
</dbReference>
<evidence type="ECO:0000259" key="2">
    <source>
        <dbReference type="SMART" id="SM01008"/>
    </source>
</evidence>
<dbReference type="Proteomes" id="UP001595814">
    <property type="component" value="Unassembled WGS sequence"/>
</dbReference>
<dbReference type="InterPro" id="IPR037165">
    <property type="entry name" value="AldOxase/xan_DH_Mopterin-bd_sf"/>
</dbReference>
<dbReference type="Gene3D" id="3.30.365.10">
    <property type="entry name" value="Aldehyde oxidase/xanthine dehydrogenase, molybdopterin binding domain"/>
    <property type="match status" value="4"/>
</dbReference>